<accession>A0A6N8CT17</accession>
<protein>
    <submittedName>
        <fullName evidence="4">CBS domain-containing protein</fullName>
    </submittedName>
</protein>
<dbReference type="CDD" id="cd09834">
    <property type="entry name" value="CBS_pair_bac"/>
    <property type="match status" value="1"/>
</dbReference>
<dbReference type="Pfam" id="PF00571">
    <property type="entry name" value="CBS"/>
    <property type="match status" value="2"/>
</dbReference>
<organism evidence="4 5">
    <name type="scientific">Terrilactibacillus tamarindi</name>
    <dbReference type="NCBI Taxonomy" id="2599694"/>
    <lineage>
        <taxon>Bacteria</taxon>
        <taxon>Bacillati</taxon>
        <taxon>Bacillota</taxon>
        <taxon>Bacilli</taxon>
        <taxon>Bacillales</taxon>
        <taxon>Bacillaceae</taxon>
        <taxon>Terrilactibacillus</taxon>
    </lineage>
</organism>
<name>A0A6N8CT17_9BACI</name>
<comment type="caution">
    <text evidence="4">The sequence shown here is derived from an EMBL/GenBank/DDBJ whole genome shotgun (WGS) entry which is preliminary data.</text>
</comment>
<feature type="domain" description="CBS" evidence="3">
    <location>
        <begin position="7"/>
        <end position="67"/>
    </location>
</feature>
<evidence type="ECO:0000313" key="5">
    <source>
        <dbReference type="Proteomes" id="UP000440978"/>
    </source>
</evidence>
<dbReference type="InterPro" id="IPR000644">
    <property type="entry name" value="CBS_dom"/>
</dbReference>
<gene>
    <name evidence="4" type="ORF">GMB86_14475</name>
</gene>
<sequence>MNIAFFITPKSEVKYVCEDWTMRQAMEKMEYNRYTAVPILNQEGKYVGTLTEGDLLWKLKNMKQLDFNQTNNIMLQDVPLHTRSQAVSINDDMENIINNSLTQNFVPVMDDLGIFIGIIRRREIIEYLMEKVQNNKNEKMRVGD</sequence>
<proteinExistence type="predicted"/>
<dbReference type="RefSeq" id="WP_155221105.1">
    <property type="nucleotide sequence ID" value="NZ_WNHB01000030.1"/>
</dbReference>
<reference evidence="4 5" key="1">
    <citation type="submission" date="2019-11" db="EMBL/GenBank/DDBJ databases">
        <title>Terrilactibacillus tamarindus sp. nov. BCM23-1 isolated from bark of Tamarindus indica.</title>
        <authorList>
            <person name="Kingkaew E."/>
            <person name="Tanasupawat S."/>
        </authorList>
    </citation>
    <scope>NUCLEOTIDE SEQUENCE [LARGE SCALE GENOMIC DNA]</scope>
    <source>
        <strain evidence="4 5">BCM23-1</strain>
    </source>
</reference>
<dbReference type="InterPro" id="IPR046342">
    <property type="entry name" value="CBS_dom_sf"/>
</dbReference>
<keyword evidence="1 2" id="KW-0129">CBS domain</keyword>
<dbReference type="SUPFAM" id="SSF54631">
    <property type="entry name" value="CBS-domain pair"/>
    <property type="match status" value="1"/>
</dbReference>
<dbReference type="Proteomes" id="UP000440978">
    <property type="component" value="Unassembled WGS sequence"/>
</dbReference>
<dbReference type="InterPro" id="IPR051257">
    <property type="entry name" value="Diverse_CBS-Domain"/>
</dbReference>
<dbReference type="OrthoDB" id="384703at2"/>
<dbReference type="PANTHER" id="PTHR43080:SF26">
    <property type="entry name" value="REGULATORY PROTEIN"/>
    <property type="match status" value="1"/>
</dbReference>
<evidence type="ECO:0000259" key="3">
    <source>
        <dbReference type="PROSITE" id="PS51371"/>
    </source>
</evidence>
<dbReference type="AlphaFoldDB" id="A0A6N8CT17"/>
<dbReference type="PROSITE" id="PS51371">
    <property type="entry name" value="CBS"/>
    <property type="match status" value="1"/>
</dbReference>
<evidence type="ECO:0000256" key="2">
    <source>
        <dbReference type="PROSITE-ProRule" id="PRU00703"/>
    </source>
</evidence>
<dbReference type="Gene3D" id="3.10.580.10">
    <property type="entry name" value="CBS-domain"/>
    <property type="match status" value="1"/>
</dbReference>
<keyword evidence="5" id="KW-1185">Reference proteome</keyword>
<dbReference type="EMBL" id="WNHB01000030">
    <property type="protein sequence ID" value="MTT33201.1"/>
    <property type="molecule type" value="Genomic_DNA"/>
</dbReference>
<dbReference type="PANTHER" id="PTHR43080">
    <property type="entry name" value="CBS DOMAIN-CONTAINING PROTEIN CBSX3, MITOCHONDRIAL"/>
    <property type="match status" value="1"/>
</dbReference>
<evidence type="ECO:0000256" key="1">
    <source>
        <dbReference type="ARBA" id="ARBA00023122"/>
    </source>
</evidence>
<evidence type="ECO:0000313" key="4">
    <source>
        <dbReference type="EMBL" id="MTT33201.1"/>
    </source>
</evidence>